<dbReference type="InterPro" id="IPR025691">
    <property type="entry name" value="GspL_pp_dom"/>
</dbReference>
<evidence type="ECO:0000256" key="5">
    <source>
        <dbReference type="ARBA" id="ARBA00022519"/>
    </source>
</evidence>
<dbReference type="CDD" id="cd24017">
    <property type="entry name" value="ASKHA_T2SSL_N"/>
    <property type="match status" value="1"/>
</dbReference>
<keyword evidence="3 10" id="KW-0813">Transport</keyword>
<keyword evidence="9 11" id="KW-0472">Membrane</keyword>
<comment type="subcellular location">
    <subcellularLocation>
        <location evidence="1">Cell inner membrane</location>
        <topology evidence="1">Single-pass membrane protein</topology>
    </subcellularLocation>
</comment>
<feature type="domain" description="GspL periplasmic" evidence="13">
    <location>
        <begin position="288"/>
        <end position="437"/>
    </location>
</feature>
<dbReference type="InterPro" id="IPR043129">
    <property type="entry name" value="ATPase_NBD"/>
</dbReference>
<evidence type="ECO:0000256" key="8">
    <source>
        <dbReference type="ARBA" id="ARBA00022989"/>
    </source>
</evidence>
<dbReference type="Pfam" id="PF05134">
    <property type="entry name" value="T2SSL"/>
    <property type="match status" value="1"/>
</dbReference>
<evidence type="ECO:0000259" key="12">
    <source>
        <dbReference type="Pfam" id="PF05134"/>
    </source>
</evidence>
<evidence type="ECO:0000256" key="11">
    <source>
        <dbReference type="SAM" id="Phobius"/>
    </source>
</evidence>
<comment type="function">
    <text evidence="10">Inner membrane component of the type II secretion system required for the energy-dependent secretion of extracellular factors such as proteases and toxins from the periplasm.</text>
</comment>
<keyword evidence="5" id="KW-0997">Cell inner membrane</keyword>
<evidence type="ECO:0000256" key="1">
    <source>
        <dbReference type="ARBA" id="ARBA00004377"/>
    </source>
</evidence>
<dbReference type="InterPro" id="IPR007812">
    <property type="entry name" value="T2SS_protein-GspL"/>
</dbReference>
<dbReference type="NCBIfam" id="TIGR01709">
    <property type="entry name" value="typeII_sec_gspL"/>
    <property type="match status" value="1"/>
</dbReference>
<accession>A0ABQ3B9Z8</accession>
<dbReference type="PIRSF" id="PIRSF015761">
    <property type="entry name" value="Protein_L"/>
    <property type="match status" value="1"/>
</dbReference>
<keyword evidence="6 11" id="KW-0812">Transmembrane</keyword>
<reference evidence="15" key="1">
    <citation type="journal article" date="2019" name="Int. J. Syst. Evol. Microbiol.">
        <title>The Global Catalogue of Microorganisms (GCM) 10K type strain sequencing project: providing services to taxonomists for standard genome sequencing and annotation.</title>
        <authorList>
            <consortium name="The Broad Institute Genomics Platform"/>
            <consortium name="The Broad Institute Genome Sequencing Center for Infectious Disease"/>
            <person name="Wu L."/>
            <person name="Ma J."/>
        </authorList>
    </citation>
    <scope>NUCLEOTIDE SEQUENCE [LARGE SCALE GENOMIC DNA]</scope>
    <source>
        <strain evidence="15">KCTC 32239</strain>
    </source>
</reference>
<evidence type="ECO:0000256" key="6">
    <source>
        <dbReference type="ARBA" id="ARBA00022692"/>
    </source>
</evidence>
<evidence type="ECO:0000313" key="14">
    <source>
        <dbReference type="EMBL" id="GGY86871.1"/>
    </source>
</evidence>
<name>A0ABQ3B9Z8_9GAMM</name>
<evidence type="ECO:0000256" key="4">
    <source>
        <dbReference type="ARBA" id="ARBA00022475"/>
    </source>
</evidence>
<gene>
    <name evidence="14" type="primary">gspL</name>
    <name evidence="14" type="ORF">GCM10011613_35080</name>
</gene>
<evidence type="ECO:0000256" key="9">
    <source>
        <dbReference type="ARBA" id="ARBA00023136"/>
    </source>
</evidence>
<dbReference type="SUPFAM" id="SSF53067">
    <property type="entry name" value="Actin-like ATPase domain"/>
    <property type="match status" value="1"/>
</dbReference>
<dbReference type="Gene3D" id="3.30.1360.100">
    <property type="entry name" value="General secretion pathway protein M, EpsM"/>
    <property type="match status" value="1"/>
</dbReference>
<keyword evidence="7 10" id="KW-0653">Protein transport</keyword>
<dbReference type="EMBL" id="BMYZ01000004">
    <property type="protein sequence ID" value="GGY86871.1"/>
    <property type="molecule type" value="Genomic_DNA"/>
</dbReference>
<feature type="domain" description="GspL cytoplasmic actin-ATPase-like" evidence="12">
    <location>
        <begin position="27"/>
        <end position="150"/>
    </location>
</feature>
<dbReference type="Pfam" id="PF12693">
    <property type="entry name" value="GspL_C"/>
    <property type="match status" value="1"/>
</dbReference>
<comment type="similarity">
    <text evidence="2 10">Belongs to the GSP L family.</text>
</comment>
<dbReference type="InterPro" id="IPR024230">
    <property type="entry name" value="GspL_cyto_dom"/>
</dbReference>
<dbReference type="Gene3D" id="3.30.420.380">
    <property type="match status" value="1"/>
</dbReference>
<organism evidence="14 15">
    <name type="scientific">Cellvibrio zantedeschiae</name>
    <dbReference type="NCBI Taxonomy" id="1237077"/>
    <lineage>
        <taxon>Bacteria</taxon>
        <taxon>Pseudomonadati</taxon>
        <taxon>Pseudomonadota</taxon>
        <taxon>Gammaproteobacteria</taxon>
        <taxon>Cellvibrionales</taxon>
        <taxon>Cellvibrionaceae</taxon>
        <taxon>Cellvibrio</taxon>
    </lineage>
</organism>
<evidence type="ECO:0000313" key="15">
    <source>
        <dbReference type="Proteomes" id="UP000619761"/>
    </source>
</evidence>
<keyword evidence="8 11" id="KW-1133">Transmembrane helix</keyword>
<evidence type="ECO:0000259" key="13">
    <source>
        <dbReference type="Pfam" id="PF12693"/>
    </source>
</evidence>
<feature type="transmembrane region" description="Helical" evidence="11">
    <location>
        <begin position="288"/>
        <end position="312"/>
    </location>
</feature>
<comment type="caution">
    <text evidence="14">The sequence shown here is derived from an EMBL/GenBank/DDBJ whole genome shotgun (WGS) entry which is preliminary data.</text>
</comment>
<dbReference type="Proteomes" id="UP000619761">
    <property type="component" value="Unassembled WGS sequence"/>
</dbReference>
<keyword evidence="4" id="KW-1003">Cell membrane</keyword>
<keyword evidence="15" id="KW-1185">Reference proteome</keyword>
<evidence type="ECO:0000256" key="3">
    <source>
        <dbReference type="ARBA" id="ARBA00022448"/>
    </source>
</evidence>
<evidence type="ECO:0000256" key="2">
    <source>
        <dbReference type="ARBA" id="ARBA00005318"/>
    </source>
</evidence>
<evidence type="ECO:0000256" key="10">
    <source>
        <dbReference type="PIRNR" id="PIRNR015761"/>
    </source>
</evidence>
<dbReference type="RefSeq" id="WP_189421033.1">
    <property type="nucleotide sequence ID" value="NZ_BMYZ01000004.1"/>
</dbReference>
<protein>
    <recommendedName>
        <fullName evidence="10">Type II secretion system protein L</fullName>
        <shortName evidence="10">T2SS protein L</shortName>
    </recommendedName>
</protein>
<proteinExistence type="inferred from homology"/>
<sequence length="441" mass="48217">MSPQLVVSISSHAGTGNAGNSDADNFRWCWLSDGQVQSSAMGNLDALRASLGNVAHQAWLLLPGAKVVTRQLEYTEKEKKHLRNLLPFQLEESVVGDIDDLHVAIGTANAGKVALAYTDKRWLKSIFNQLAAIGVEITRCWSTPLLLPFQALGAPEQVEPALTDADASVESLTLNPFSTWILALENGQVNVRFAEQEGFSVPLPLLSAAVDMLIANQKLGDNLPALVLRASEQTELDALYKSLPERLAARVSAQNLVEPWQLDFNGKAIDLCQAEFSQRLPLERWMKLWRGVGILALVTFIAYVGVLGFHIYKLNKQNLQLRQQMEAIYRSVIPNGQSDDPEKRLRVKLQAMQPKTQSGNVMATLAGVLPLISNNADVTVKVISYSADTGDMSVSVQAHSFNSIDALRQTIAAQGYVAELQGVNAQGDLNTGRLKISKPQR</sequence>
<evidence type="ECO:0000256" key="7">
    <source>
        <dbReference type="ARBA" id="ARBA00022927"/>
    </source>
</evidence>